<evidence type="ECO:0000313" key="3">
    <source>
        <dbReference type="Proteomes" id="UP000217065"/>
    </source>
</evidence>
<feature type="transmembrane region" description="Helical" evidence="1">
    <location>
        <begin position="287"/>
        <end position="310"/>
    </location>
</feature>
<feature type="transmembrane region" description="Helical" evidence="1">
    <location>
        <begin position="225"/>
        <end position="249"/>
    </location>
</feature>
<dbReference type="Proteomes" id="UP000217065">
    <property type="component" value="Unassembled WGS sequence"/>
</dbReference>
<dbReference type="AlphaFoldDB" id="A0A264VZV6"/>
<keyword evidence="1" id="KW-0812">Transmembrane</keyword>
<feature type="transmembrane region" description="Helical" evidence="1">
    <location>
        <begin position="317"/>
        <end position="334"/>
    </location>
</feature>
<dbReference type="OrthoDB" id="2320684at2"/>
<feature type="transmembrane region" description="Helical" evidence="1">
    <location>
        <begin position="186"/>
        <end position="204"/>
    </location>
</feature>
<gene>
    <name evidence="2" type="ORF">CF394_14360</name>
</gene>
<keyword evidence="3" id="KW-1185">Reference proteome</keyword>
<proteinExistence type="predicted"/>
<name>A0A264VZV6_9BACL</name>
<sequence length="404" mass="46302">MWNFIKWEALQFIGNKKNQAVYIILLLLSLYYAVAVAPNYEPIEKVSRDEMQAAYDTREAFLESVEGRDQLYPLVEYAKFLFPDWNKLELQRINALDEQDLAAYASATADWYEFSNQTIYSNGDLFYYNPLYYTYGNRFAKDDGFYGYGYTASRFQDYTEGEHKLSYELFEERTAIQTLQRLLSDFLPFVILISSVVLTADIVLKDRRNPSLVKGFPLADWKRMFGKGIVAIVGSIAALFPLGAGLFLIGLREGFGDFMLGVPIYNTATNIFNPGPELFTRIPMWEFLLLNLAFLTLWFVALVAVIILLSITVRLEFINIAVGLGIIFVEFLYFERAVSPFTDAYWYPTSYIQVGQVISGTRDFLYASQLFTMERGMLLVAGSAALCILFILLITTNKRFSYTK</sequence>
<dbReference type="RefSeq" id="WP_094944523.1">
    <property type="nucleotide sequence ID" value="NZ_NOKQ01000342.1"/>
</dbReference>
<feature type="transmembrane region" description="Helical" evidence="1">
    <location>
        <begin position="376"/>
        <end position="395"/>
    </location>
</feature>
<keyword evidence="1" id="KW-0472">Membrane</keyword>
<keyword evidence="1" id="KW-1133">Transmembrane helix</keyword>
<feature type="transmembrane region" description="Helical" evidence="1">
    <location>
        <begin position="20"/>
        <end position="40"/>
    </location>
</feature>
<evidence type="ECO:0000313" key="2">
    <source>
        <dbReference type="EMBL" id="OZS76868.1"/>
    </source>
</evidence>
<accession>A0A264VZV6</accession>
<comment type="caution">
    <text evidence="2">The sequence shown here is derived from an EMBL/GenBank/DDBJ whole genome shotgun (WGS) entry which is preliminary data.</text>
</comment>
<evidence type="ECO:0008006" key="4">
    <source>
        <dbReference type="Google" id="ProtNLM"/>
    </source>
</evidence>
<organism evidence="2 3">
    <name type="scientific">Tetzosporium hominis</name>
    <dbReference type="NCBI Taxonomy" id="2020506"/>
    <lineage>
        <taxon>Bacteria</taxon>
        <taxon>Bacillati</taxon>
        <taxon>Bacillota</taxon>
        <taxon>Bacilli</taxon>
        <taxon>Bacillales</taxon>
        <taxon>Caryophanaceae</taxon>
        <taxon>Tetzosporium</taxon>
    </lineage>
</organism>
<dbReference type="EMBL" id="NOKQ01000342">
    <property type="protein sequence ID" value="OZS76868.1"/>
    <property type="molecule type" value="Genomic_DNA"/>
</dbReference>
<reference evidence="2 3" key="1">
    <citation type="submission" date="2017-07" db="EMBL/GenBank/DDBJ databases">
        <title>Tetzosporium hominis gen.nov. sp.nov.</title>
        <authorList>
            <person name="Tetz G."/>
            <person name="Tetz V."/>
        </authorList>
    </citation>
    <scope>NUCLEOTIDE SEQUENCE [LARGE SCALE GENOMIC DNA]</scope>
    <source>
        <strain evidence="2 3">VT-49</strain>
    </source>
</reference>
<protein>
    <recommendedName>
        <fullName evidence="4">ABC transporter permease</fullName>
    </recommendedName>
</protein>
<evidence type="ECO:0000256" key="1">
    <source>
        <dbReference type="SAM" id="Phobius"/>
    </source>
</evidence>